<dbReference type="Proteomes" id="UP001165080">
    <property type="component" value="Unassembled WGS sequence"/>
</dbReference>
<gene>
    <name evidence="1" type="primary">PLEST000642</name>
    <name evidence="1" type="ORF">PLESTB_000024300</name>
</gene>
<comment type="caution">
    <text evidence="1">The sequence shown here is derived from an EMBL/GenBank/DDBJ whole genome shotgun (WGS) entry which is preliminary data.</text>
</comment>
<evidence type="ECO:0000313" key="1">
    <source>
        <dbReference type="EMBL" id="GLC47774.1"/>
    </source>
</evidence>
<protein>
    <submittedName>
        <fullName evidence="1">Uncharacterized protein</fullName>
    </submittedName>
</protein>
<accession>A0A9W6EWR0</accession>
<name>A0A9W6EWR0_9CHLO</name>
<reference evidence="1 2" key="1">
    <citation type="journal article" date="2023" name="Commun. Biol.">
        <title>Reorganization of the ancestral sex-determining regions during the evolution of trioecy in Pleodorina starrii.</title>
        <authorList>
            <person name="Takahashi K."/>
            <person name="Suzuki S."/>
            <person name="Kawai-Toyooka H."/>
            <person name="Yamamoto K."/>
            <person name="Hamaji T."/>
            <person name="Ootsuki R."/>
            <person name="Yamaguchi H."/>
            <person name="Kawachi M."/>
            <person name="Higashiyama T."/>
            <person name="Nozaki H."/>
        </authorList>
    </citation>
    <scope>NUCLEOTIDE SEQUENCE [LARGE SCALE GENOMIC DNA]</scope>
    <source>
        <strain evidence="1 2">NIES-4479</strain>
    </source>
</reference>
<evidence type="ECO:0000313" key="2">
    <source>
        <dbReference type="Proteomes" id="UP001165080"/>
    </source>
</evidence>
<organism evidence="1 2">
    <name type="scientific">Pleodorina starrii</name>
    <dbReference type="NCBI Taxonomy" id="330485"/>
    <lineage>
        <taxon>Eukaryota</taxon>
        <taxon>Viridiplantae</taxon>
        <taxon>Chlorophyta</taxon>
        <taxon>core chlorophytes</taxon>
        <taxon>Chlorophyceae</taxon>
        <taxon>CS clade</taxon>
        <taxon>Chlamydomonadales</taxon>
        <taxon>Volvocaceae</taxon>
        <taxon>Pleodorina</taxon>
    </lineage>
</organism>
<dbReference type="AlphaFoldDB" id="A0A9W6EWR0"/>
<dbReference type="EMBL" id="BRXU01000001">
    <property type="protein sequence ID" value="GLC47774.1"/>
    <property type="molecule type" value="Genomic_DNA"/>
</dbReference>
<proteinExistence type="predicted"/>
<keyword evidence="2" id="KW-1185">Reference proteome</keyword>
<sequence length="256" mass="27024">MAEIHKLILLELERNRFCFAAAIKCAELDGGGKLTFATYEPADQLRRTGGLLDLQACAFAAGLEAIRAQLRRARRAADVVASARLELTDRGSLARAATEASEALTFVAAAVTTPGRQLLVAEAAEALSVVIQLARAVSQHHYHHCQAATDVYRRAAAAGDPVTAAQAAIRVQEASSLAIWAARLGCGPSSRLEEEAIGSPPDASLQAAFEPAAQLAETALSGSPPDIGDLSCFVAIADVGRQFKLEQLQKRPRLST</sequence>